<dbReference type="InterPro" id="IPR043129">
    <property type="entry name" value="ATPase_NBD"/>
</dbReference>
<evidence type="ECO:0000256" key="2">
    <source>
        <dbReference type="ARBA" id="ARBA00022840"/>
    </source>
</evidence>
<feature type="compositionally biased region" description="Basic and acidic residues" evidence="5">
    <location>
        <begin position="1358"/>
        <end position="1372"/>
    </location>
</feature>
<accession>A0ABQ9YCA0</accession>
<dbReference type="Gene3D" id="3.90.640.10">
    <property type="entry name" value="Actin, Chain A, domain 4"/>
    <property type="match status" value="1"/>
</dbReference>
<feature type="region of interest" description="Disordered" evidence="5">
    <location>
        <begin position="1306"/>
        <end position="1389"/>
    </location>
</feature>
<dbReference type="Pfam" id="PF00012">
    <property type="entry name" value="HSP70"/>
    <property type="match status" value="2"/>
</dbReference>
<name>A0ABQ9YCA0_9EUKA</name>
<gene>
    <name evidence="6" type="ORF">BLNAU_3511</name>
</gene>
<dbReference type="Proteomes" id="UP001281761">
    <property type="component" value="Unassembled WGS sequence"/>
</dbReference>
<reference evidence="6 7" key="1">
    <citation type="journal article" date="2022" name="bioRxiv">
        <title>Genomics of Preaxostyla Flagellates Illuminates Evolutionary Transitions and the Path Towards Mitochondrial Loss.</title>
        <authorList>
            <person name="Novak L.V.F."/>
            <person name="Treitli S.C."/>
            <person name="Pyrih J."/>
            <person name="Halakuc P."/>
            <person name="Pipaliya S.V."/>
            <person name="Vacek V."/>
            <person name="Brzon O."/>
            <person name="Soukal P."/>
            <person name="Eme L."/>
            <person name="Dacks J.B."/>
            <person name="Karnkowska A."/>
            <person name="Elias M."/>
            <person name="Hampl V."/>
        </authorList>
    </citation>
    <scope>NUCLEOTIDE SEQUENCE [LARGE SCALE GENOMIC DNA]</scope>
    <source>
        <strain evidence="6">NAU3</strain>
        <tissue evidence="6">Gut</tissue>
    </source>
</reference>
<evidence type="ECO:0000313" key="6">
    <source>
        <dbReference type="EMBL" id="KAK2961390.1"/>
    </source>
</evidence>
<dbReference type="SUPFAM" id="SSF100934">
    <property type="entry name" value="Heat shock protein 70kD (HSP70), C-terminal subdomain"/>
    <property type="match status" value="1"/>
</dbReference>
<feature type="compositionally biased region" description="Acidic residues" evidence="5">
    <location>
        <begin position="1373"/>
        <end position="1389"/>
    </location>
</feature>
<dbReference type="SUPFAM" id="SSF53067">
    <property type="entry name" value="Actin-like ATPase domain"/>
    <property type="match status" value="2"/>
</dbReference>
<feature type="compositionally biased region" description="Low complexity" evidence="5">
    <location>
        <begin position="1338"/>
        <end position="1354"/>
    </location>
</feature>
<feature type="coiled-coil region" evidence="4">
    <location>
        <begin position="1174"/>
        <end position="1201"/>
    </location>
</feature>
<evidence type="ECO:0000313" key="7">
    <source>
        <dbReference type="Proteomes" id="UP001281761"/>
    </source>
</evidence>
<feature type="compositionally biased region" description="Acidic residues" evidence="5">
    <location>
        <begin position="1314"/>
        <end position="1333"/>
    </location>
</feature>
<proteinExistence type="predicted"/>
<protein>
    <submittedName>
        <fullName evidence="6">Uncharacterized protein</fullName>
    </submittedName>
</protein>
<organism evidence="6 7">
    <name type="scientific">Blattamonas nauphoetae</name>
    <dbReference type="NCBI Taxonomy" id="2049346"/>
    <lineage>
        <taxon>Eukaryota</taxon>
        <taxon>Metamonada</taxon>
        <taxon>Preaxostyla</taxon>
        <taxon>Oxymonadida</taxon>
        <taxon>Blattamonas</taxon>
    </lineage>
</organism>
<keyword evidence="4" id="KW-0175">Coiled coil</keyword>
<feature type="compositionally biased region" description="Basic and acidic residues" evidence="5">
    <location>
        <begin position="572"/>
        <end position="583"/>
    </location>
</feature>
<feature type="region of interest" description="Disordered" evidence="5">
    <location>
        <begin position="571"/>
        <end position="590"/>
    </location>
</feature>
<feature type="coiled-coil region" evidence="4">
    <location>
        <begin position="229"/>
        <end position="257"/>
    </location>
</feature>
<dbReference type="InterPro" id="IPR013126">
    <property type="entry name" value="Hsp_70_fam"/>
</dbReference>
<feature type="compositionally biased region" description="Basic and acidic residues" evidence="5">
    <location>
        <begin position="878"/>
        <end position="909"/>
    </location>
</feature>
<sequence length="1389" mass="157331">MNPIHVYSTKNERGFGLVVVLRAVLAVLRFSDCAGEVAGLDFGSNNLVVGVIGGNLNLELLQSESGNRVSPALASIDGIRRYYANDAYNKQIRLNNRTFSNIIGTIGRTKPSNTDYLLYPTARFQVDSESIRPTFFDFSLNESITPEEIIAIILDSVASSASRAADKGIPDYVISIPSTFTQSQRLALLDGAKAARISIISLIESNIASALWFGQERSRTLPLVDSPWYKNLQAARKEAEEERLEALKREKREKSLLTKVSRFVKKLLGTKESPKTSTKKWKKFVTKDPASLALLSKDIRPVIFADIGGSQSTYSLVQFEFDIINNTKGLNRRDNDTEGHTRTNGLLDVHLVHSSNLGGTNFTAPLTIELASGLCSVIKDKHGSITPLDQTTKDAILSKIFVNSSDPTQVEEIEKQYGPFCKEVYENPVILLKIHRQAQHGKEMLSVAPSLNVVIEDPYRGIDEYKHILTRESYEKRIAPFISELQKTTLEFKALVQEHFPKLDLTEVPIELLGGTSRIPLVENMIQQSFGKSGIGKRLNLDESAAYGATLMGHLQERRYAENTLESNRWSMRREDTRHPTRDEEADNEEVLKKKRKEWELISTESMRTASKTLLPPGELEGTTQLGLRRRAQYDITADVRLAYNVVSKNASTQTCFKRNEEGRKECEYVLEGSIPLIKKGMPHTTSPQLVVPLNSLSLIWHPIEADQKAKMIDIDDKKRVREELDAWKFGGGDLGTVNQATYPDQLPDLIEITIRYSDPSVLPANTPDLIYHTTIRNVEEQVRKELQRSNKNSTGSYEDWKEDVKGRMERGSLLNHYFLGNAAFVSSYKFDTHGILSNIKTGITFGNSTAFYPKPVQKEETPVEPIVEEIVEEPEKEEVQKEEVVEETEEKKAEEKKTEDETETKTDNDAASQPEDEQSEAERKAAEEKKAKKEAQKKKSAEEKLRRAEIAKKRKEVEHRERIEYITSIYRSELKRQSNTLPIFLVPHNPSPDPYRTQKVAAPDTPLDLEQPFHRITPCPNTTMNSYFVEDFVLEWNDTEINTLKAIYGPIITNGSDEFSEHYGQYAARPATRFFAPLSAESVQTGWKILNRTQIHEIARRIDRAGNAEVDQMRTGEAHSTLEAYAFSMREIFGDPFASIVAVTTEEKRRELEERASQMIDWLDSTDTSILTFDILDAKLKNLMEEAEIIKEQASEYSLRPEVMADAKQIITSLRNDSIRLTDDEKKYGGNSTDRLVTLIDEFEKWQKEKEAEQETLKPTDPPALKVGEVRTRMTELIDIKIAIESELAERKMRKLEKIRRKLAQRTNKEREEADFEENSDTELSEEAEGTEGDVISQQETDTETQSPETTEQSQDDLGKQQESVETKPADESETTTDTEPDEANVDL</sequence>
<dbReference type="InterPro" id="IPR029048">
    <property type="entry name" value="HSP70_C_sf"/>
</dbReference>
<dbReference type="PANTHER" id="PTHR45639:SF3">
    <property type="entry name" value="HYPOXIA UP-REGULATED PROTEIN 1"/>
    <property type="match status" value="1"/>
</dbReference>
<dbReference type="EMBL" id="JARBJD010000016">
    <property type="protein sequence ID" value="KAK2961390.1"/>
    <property type="molecule type" value="Genomic_DNA"/>
</dbReference>
<dbReference type="Gene3D" id="3.30.420.40">
    <property type="match status" value="2"/>
</dbReference>
<keyword evidence="1" id="KW-0547">Nucleotide-binding</keyword>
<keyword evidence="2" id="KW-0067">ATP-binding</keyword>
<dbReference type="PANTHER" id="PTHR45639">
    <property type="entry name" value="HSC70CB, ISOFORM G-RELATED"/>
    <property type="match status" value="1"/>
</dbReference>
<evidence type="ECO:0000256" key="4">
    <source>
        <dbReference type="SAM" id="Coils"/>
    </source>
</evidence>
<feature type="compositionally biased region" description="Basic and acidic residues" evidence="5">
    <location>
        <begin position="921"/>
        <end position="946"/>
    </location>
</feature>
<evidence type="ECO:0000256" key="1">
    <source>
        <dbReference type="ARBA" id="ARBA00022741"/>
    </source>
</evidence>
<evidence type="ECO:0000256" key="3">
    <source>
        <dbReference type="ARBA" id="ARBA00023186"/>
    </source>
</evidence>
<keyword evidence="7" id="KW-1185">Reference proteome</keyword>
<evidence type="ECO:0000256" key="5">
    <source>
        <dbReference type="SAM" id="MobiDB-lite"/>
    </source>
</evidence>
<feature type="region of interest" description="Disordered" evidence="5">
    <location>
        <begin position="870"/>
        <end position="946"/>
    </location>
</feature>
<comment type="caution">
    <text evidence="6">The sequence shown here is derived from an EMBL/GenBank/DDBJ whole genome shotgun (WGS) entry which is preliminary data.</text>
</comment>
<keyword evidence="3" id="KW-0143">Chaperone</keyword>